<comment type="caution">
    <text evidence="3">The sequence shown here is derived from an EMBL/GenBank/DDBJ whole genome shotgun (WGS) entry which is preliminary data.</text>
</comment>
<evidence type="ECO:0000313" key="4">
    <source>
        <dbReference type="Proteomes" id="UP001567538"/>
    </source>
</evidence>
<keyword evidence="1" id="KW-0808">Transferase</keyword>
<evidence type="ECO:0000256" key="2">
    <source>
        <dbReference type="ARBA" id="ARBA00023315"/>
    </source>
</evidence>
<keyword evidence="2" id="KW-0012">Acyltransferase</keyword>
<proteinExistence type="predicted"/>
<dbReference type="Proteomes" id="UP001567538">
    <property type="component" value="Unassembled WGS sequence"/>
</dbReference>
<dbReference type="InterPro" id="IPR051504">
    <property type="entry name" value="Plant_metabolite_acyltrans"/>
</dbReference>
<reference evidence="3 4" key="1">
    <citation type="submission" date="2024-06" db="EMBL/GenBank/DDBJ databases">
        <title>A chromosome level genome sequence of Diviner's sage (Salvia divinorum).</title>
        <authorList>
            <person name="Ford S.A."/>
            <person name="Ro D.-K."/>
            <person name="Ness R.W."/>
            <person name="Phillips M.A."/>
        </authorList>
    </citation>
    <scope>NUCLEOTIDE SEQUENCE [LARGE SCALE GENOMIC DNA]</scope>
    <source>
        <strain evidence="3">SAF-2024a</strain>
        <tissue evidence="3">Leaf</tissue>
    </source>
</reference>
<dbReference type="EMBL" id="JBEAFC010000004">
    <property type="protein sequence ID" value="KAL1560720.1"/>
    <property type="molecule type" value="Genomic_DNA"/>
</dbReference>
<dbReference type="AlphaFoldDB" id="A0ABD1HXL4"/>
<dbReference type="PANTHER" id="PTHR31625">
    <property type="match status" value="1"/>
</dbReference>
<keyword evidence="4" id="KW-1185">Reference proteome</keyword>
<accession>A0ABD1HXL4</accession>
<gene>
    <name evidence="3" type="ORF">AAHA92_10901</name>
</gene>
<dbReference type="Pfam" id="PF02458">
    <property type="entry name" value="Transferase"/>
    <property type="match status" value="1"/>
</dbReference>
<name>A0ABD1HXL4_SALDI</name>
<sequence>MTTVLETCRIPPPPSAAAELSLPLSYLDVTWVHFIPIRRLIFYDHPCSESEFLNTIVPQLKQSLSLTLKHYLPVAGNLLYPSDTARKPIIRYVAGDSVPLTIAVSDNDFEHLTANYPRDADQFYDYMPMIPPTTDGDECKVVPVFALQATLFPSRGVVIGFANHHVLGDASSIVGFVKAWAEINRLGGGSKSFSVENLPVFDRELINDPCGWDQVNWEVMREIPFTPPPSSFPIPTDRVRATFTLNCTDLEKLKKTCPIQISSFVAATSYAWSCLAKSGDAVGEAAENGGMDCFSFVVEVRGRADPPVPASYFGNCLSSAMVKVERRRLAGEEGFAVAAEEIGRVIRERVNRKEEVLRCMQNWPESFEILKGIRAVGVSGSPKFDLGAADFGWGEARKVEVLSIDGEKYSMSLSKSRGAGGGLEVGLSLEKKRMEAFVAIFAQGLANVSY</sequence>
<evidence type="ECO:0000313" key="3">
    <source>
        <dbReference type="EMBL" id="KAL1560720.1"/>
    </source>
</evidence>
<dbReference type="InterPro" id="IPR023213">
    <property type="entry name" value="CAT-like_dom_sf"/>
</dbReference>
<dbReference type="Gene3D" id="3.30.559.10">
    <property type="entry name" value="Chloramphenicol acetyltransferase-like domain"/>
    <property type="match status" value="2"/>
</dbReference>
<organism evidence="3 4">
    <name type="scientific">Salvia divinorum</name>
    <name type="common">Maria pastora</name>
    <name type="synonym">Diviner's sage</name>
    <dbReference type="NCBI Taxonomy" id="28513"/>
    <lineage>
        <taxon>Eukaryota</taxon>
        <taxon>Viridiplantae</taxon>
        <taxon>Streptophyta</taxon>
        <taxon>Embryophyta</taxon>
        <taxon>Tracheophyta</taxon>
        <taxon>Spermatophyta</taxon>
        <taxon>Magnoliopsida</taxon>
        <taxon>eudicotyledons</taxon>
        <taxon>Gunneridae</taxon>
        <taxon>Pentapetalae</taxon>
        <taxon>asterids</taxon>
        <taxon>lamiids</taxon>
        <taxon>Lamiales</taxon>
        <taxon>Lamiaceae</taxon>
        <taxon>Nepetoideae</taxon>
        <taxon>Mentheae</taxon>
        <taxon>Salviinae</taxon>
        <taxon>Salvia</taxon>
        <taxon>Salvia subgen. Calosphace</taxon>
    </lineage>
</organism>
<protein>
    <submittedName>
        <fullName evidence="3">Malonyl-coenzyme:anthocyanin 5-O-glucoside-6'''-O-malonyltransferase-like</fullName>
    </submittedName>
</protein>
<evidence type="ECO:0000256" key="1">
    <source>
        <dbReference type="ARBA" id="ARBA00022679"/>
    </source>
</evidence>
<dbReference type="GO" id="GO:0016747">
    <property type="term" value="F:acyltransferase activity, transferring groups other than amino-acyl groups"/>
    <property type="evidence" value="ECO:0007669"/>
    <property type="project" value="UniProtKB-ARBA"/>
</dbReference>